<dbReference type="PANTHER" id="PTHR33710">
    <property type="entry name" value="BNAC02G09200D PROTEIN"/>
    <property type="match status" value="1"/>
</dbReference>
<feature type="transmembrane region" description="Helical" evidence="2">
    <location>
        <begin position="271"/>
        <end position="290"/>
    </location>
</feature>
<dbReference type="GO" id="GO:0003676">
    <property type="term" value="F:nucleic acid binding"/>
    <property type="evidence" value="ECO:0007669"/>
    <property type="project" value="InterPro"/>
</dbReference>
<feature type="compositionally biased region" description="Basic and acidic residues" evidence="1">
    <location>
        <begin position="53"/>
        <end position="63"/>
    </location>
</feature>
<feature type="region of interest" description="Disordered" evidence="1">
    <location>
        <begin position="1"/>
        <end position="63"/>
    </location>
</feature>
<feature type="transmembrane region" description="Helical" evidence="2">
    <location>
        <begin position="126"/>
        <end position="150"/>
    </location>
</feature>
<evidence type="ECO:0000259" key="3">
    <source>
        <dbReference type="Pfam" id="PF03372"/>
    </source>
</evidence>
<dbReference type="GO" id="GO:0004523">
    <property type="term" value="F:RNA-DNA hybrid ribonuclease activity"/>
    <property type="evidence" value="ECO:0007669"/>
    <property type="project" value="InterPro"/>
</dbReference>
<sequence length="1438" mass="162140">MSDPGSGGSEVLSEFFKASNDSELGKKKTEDSSFTSRGNGKVEPEEGNGSVSKMEDLRHGDGLSDTKCAEDEYQGETMMDFDVSSKKKKNDGGIEIVASLRKRKRMAGVELRRSWIRWRILQFCQFLLIFDFLFLLIFQGVICSVSNILLQSLMGIDVSSKKKNISDGGIEIEAPHCDEGKVGTGIASSVKNQKRKAPINSDYEKNQCLICCGAMHGLPKKAVLLSVYEEMAILRRFCRVLFVHPYLASLAGSRSFFFPSIFGRSTIRVQLLLFFTVLLGFSPWGFVWMADAPPPNPWGSTTGSVQIKNKGFFNLGEGESSSLKSRSFNDVLSDGSASGEVLPNLTQSIFNGVPAILLSDDEVLKLASPFQFTLVVLHALGSIFGRPLQTDQATASRTRPSVARILVEVDITKKFSKEVWVGSKAFGYMQKVEFEKVPDFCSHCKIHGHSSSDCFKLHPDLKKPITQAKGMQGSTEKNYVPIEKNVQNLQVEPIPSSEKSEVELVELQNNKNNFEVDDQTNEENNETLQKNFDDPNFFISVQSMLGDNESFNEDQVALIPNFSKDSALADPYIPTDLANREDEINGDENIDGREEGEFLPQNNSEKNVIQSNTTFKCYASFVYATCSRWNRIPLWDQIRHFSNNYNGPWCIGGDFNTICNVAERRGGNRPISAAMEDFNNVISDCNLNDIGFTGSPFTWYRASLWQRLDRILVNNDWLSVFSTTTVEHLSRTLSDHCPLLLSINANRKVGISAFRFQNMWLSHVDIEKVIAINWNAPIFPNNDVKGMIRLWSKLSRLKHVLNWWNKNVFKNIFTNIKEAEAKVLDMEKIHLANNSMDNLVNLNYAKDSLVQLQDQEEIFWKQKANVKFIIEGDRNTKFFHAMANRNRTKNYLHKIMNEDGTVIETEDLICNAAVDYFKNSFTHQFSNAPLINPDVIPHMINDSDNNFLCQYPSELEIYNAVMDLNGDSVAGPDGYTSNFFQKCWNIIKLDVVEAVIDFFKGAPYPKYFTSTNIVLIPKTVGANKWKDFRPISLCSFFNKLVSKIISKRLDSFLPKIISSNQTGFVKGRSIFDNVLLTQELAHEINTKGFGRFIFKKSQAQFSYYKRLLAEKLGVYKDVNDIRLNERFIIWKKPVLPFVKLNSDGSVRNSIFGSGGIIRDFKGDVLAAFACNLMPCSVLNAELYGLYYVILICSNLGFINVCIEVDAQLIYSMFFFSGSVSVFVSVSGSLPSFAIPVGLQVAYASFCCFVLRGSLFINVYPATTVNVGNDIEDWLTFVLLDWIFPSTCNMLIKYRKLYTGCKEKEPPAHRGVQAKREEEKRRKKLLLDHRRNLAGPPPEPRRTTAGASPDHRRSFGAPPPQGPTFRPDVLLKARHSGPMFCSRSVVLLRPSPSPEALTFARDPHFYQRPSPSLEALTFARGPCLRQIIIKGRVLHQNIT</sequence>
<keyword evidence="2" id="KW-0812">Transmembrane</keyword>
<dbReference type="Proteomes" id="UP000829196">
    <property type="component" value="Unassembled WGS sequence"/>
</dbReference>
<feature type="transmembrane region" description="Helical" evidence="2">
    <location>
        <begin position="1232"/>
        <end position="1250"/>
    </location>
</feature>
<reference evidence="5" key="1">
    <citation type="journal article" date="2022" name="Front. Genet.">
        <title>Chromosome-Scale Assembly of the Dendrobium nobile Genome Provides Insights Into the Molecular Mechanism of the Biosynthesis of the Medicinal Active Ingredient of Dendrobium.</title>
        <authorList>
            <person name="Xu Q."/>
            <person name="Niu S.-C."/>
            <person name="Li K.-L."/>
            <person name="Zheng P.-J."/>
            <person name="Zhang X.-J."/>
            <person name="Jia Y."/>
            <person name="Liu Y."/>
            <person name="Niu Y.-X."/>
            <person name="Yu L.-H."/>
            <person name="Chen D.-F."/>
            <person name="Zhang G.-Q."/>
        </authorList>
    </citation>
    <scope>NUCLEOTIDE SEQUENCE</scope>
    <source>
        <tissue evidence="5">Leaf</tissue>
    </source>
</reference>
<dbReference type="Pfam" id="PF13456">
    <property type="entry name" value="RVT_3"/>
    <property type="match status" value="1"/>
</dbReference>
<name>A0A8T3A819_DENNO</name>
<evidence type="ECO:0000256" key="1">
    <source>
        <dbReference type="SAM" id="MobiDB-lite"/>
    </source>
</evidence>
<evidence type="ECO:0000256" key="2">
    <source>
        <dbReference type="SAM" id="Phobius"/>
    </source>
</evidence>
<gene>
    <name evidence="5" type="ORF">KFK09_028592</name>
</gene>
<keyword evidence="2" id="KW-0472">Membrane</keyword>
<dbReference type="CDD" id="cd06222">
    <property type="entry name" value="RNase_H_like"/>
    <property type="match status" value="1"/>
</dbReference>
<dbReference type="InterPro" id="IPR044730">
    <property type="entry name" value="RNase_H-like_dom_plant"/>
</dbReference>
<evidence type="ECO:0000313" key="6">
    <source>
        <dbReference type="Proteomes" id="UP000829196"/>
    </source>
</evidence>
<feature type="transmembrane region" description="Helical" evidence="2">
    <location>
        <begin position="1183"/>
        <end position="1201"/>
    </location>
</feature>
<dbReference type="Pfam" id="PF03372">
    <property type="entry name" value="Exo_endo_phos"/>
    <property type="match status" value="1"/>
</dbReference>
<dbReference type="PANTHER" id="PTHR33710:SF77">
    <property type="entry name" value="DNASE I-LIKE SUPERFAMILY PROTEIN"/>
    <property type="match status" value="1"/>
</dbReference>
<feature type="region of interest" description="Disordered" evidence="1">
    <location>
        <begin position="1326"/>
        <end position="1365"/>
    </location>
</feature>
<dbReference type="InterPro" id="IPR036691">
    <property type="entry name" value="Endo/exonu/phosph_ase_sf"/>
</dbReference>
<dbReference type="InterPro" id="IPR002156">
    <property type="entry name" value="RNaseH_domain"/>
</dbReference>
<comment type="caution">
    <text evidence="5">The sequence shown here is derived from an EMBL/GenBank/DDBJ whole genome shotgun (WGS) entry which is preliminary data.</text>
</comment>
<dbReference type="EMBL" id="JAGYWB010000019">
    <property type="protein sequence ID" value="KAI0488753.1"/>
    <property type="molecule type" value="Genomic_DNA"/>
</dbReference>
<feature type="domain" description="Endonuclease/exonuclease/phosphatase" evidence="3">
    <location>
        <begin position="624"/>
        <end position="736"/>
    </location>
</feature>
<accession>A0A8T3A819</accession>
<organism evidence="5 6">
    <name type="scientific">Dendrobium nobile</name>
    <name type="common">Orchid</name>
    <dbReference type="NCBI Taxonomy" id="94219"/>
    <lineage>
        <taxon>Eukaryota</taxon>
        <taxon>Viridiplantae</taxon>
        <taxon>Streptophyta</taxon>
        <taxon>Embryophyta</taxon>
        <taxon>Tracheophyta</taxon>
        <taxon>Spermatophyta</taxon>
        <taxon>Magnoliopsida</taxon>
        <taxon>Liliopsida</taxon>
        <taxon>Asparagales</taxon>
        <taxon>Orchidaceae</taxon>
        <taxon>Epidendroideae</taxon>
        <taxon>Malaxideae</taxon>
        <taxon>Dendrobiinae</taxon>
        <taxon>Dendrobium</taxon>
    </lineage>
</organism>
<dbReference type="InterPro" id="IPR005135">
    <property type="entry name" value="Endo/exonuclease/phosphatase"/>
</dbReference>
<evidence type="ECO:0008006" key="7">
    <source>
        <dbReference type="Google" id="ProtNLM"/>
    </source>
</evidence>
<keyword evidence="2" id="KW-1133">Transmembrane helix</keyword>
<dbReference type="Gene3D" id="3.60.10.10">
    <property type="entry name" value="Endonuclease/exonuclease/phosphatase"/>
    <property type="match status" value="1"/>
</dbReference>
<dbReference type="SUPFAM" id="SSF56219">
    <property type="entry name" value="DNase I-like"/>
    <property type="match status" value="1"/>
</dbReference>
<keyword evidence="6" id="KW-1185">Reference proteome</keyword>
<dbReference type="OrthoDB" id="426210at2759"/>
<feature type="transmembrane region" description="Helical" evidence="2">
    <location>
        <begin position="1208"/>
        <end position="1226"/>
    </location>
</feature>
<evidence type="ECO:0000313" key="5">
    <source>
        <dbReference type="EMBL" id="KAI0488753.1"/>
    </source>
</evidence>
<feature type="domain" description="RNase H type-1" evidence="4">
    <location>
        <begin position="1141"/>
        <end position="1210"/>
    </location>
</feature>
<proteinExistence type="predicted"/>
<evidence type="ECO:0000259" key="4">
    <source>
        <dbReference type="Pfam" id="PF13456"/>
    </source>
</evidence>
<protein>
    <recommendedName>
        <fullName evidence="7">Reverse transcriptase domain-containing protein</fullName>
    </recommendedName>
</protein>